<sequence>TWKEGGLCAVINQSCCSYVNQNGRIEKDLQNIIAKTQILHQVSQDNTSSGFSDLWEKLTSWLPNFAWLKQLFALLITIIFLGLTVCILVRCFICCTKGAADEYVQWKKHQLREKVESQTYFKNQ</sequence>
<accession>A0A7L0H8R6</accession>
<evidence type="ECO:0000313" key="4">
    <source>
        <dbReference type="Proteomes" id="UP000541811"/>
    </source>
</evidence>
<evidence type="ECO:0000256" key="1">
    <source>
        <dbReference type="ARBA" id="ARBA00023157"/>
    </source>
</evidence>
<dbReference type="EMBL" id="VXAK01001295">
    <property type="protein sequence ID" value="NXK16457.1"/>
    <property type="molecule type" value="Genomic_DNA"/>
</dbReference>
<comment type="caution">
    <text evidence="3">The sequence shown here is derived from an EMBL/GenBank/DDBJ whole genome shotgun (WGS) entry which is preliminary data.</text>
</comment>
<keyword evidence="2" id="KW-0812">Transmembrane</keyword>
<dbReference type="SUPFAM" id="SSF58069">
    <property type="entry name" value="Virus ectodomain"/>
    <property type="match status" value="1"/>
</dbReference>
<evidence type="ECO:0000313" key="3">
    <source>
        <dbReference type="EMBL" id="NXK16457.1"/>
    </source>
</evidence>
<feature type="non-terminal residue" evidence="3">
    <location>
        <position position="124"/>
    </location>
</feature>
<dbReference type="InterPro" id="IPR018154">
    <property type="entry name" value="TLV/ENV_coat_polyprotein"/>
</dbReference>
<organism evidence="3 4">
    <name type="scientific">Arenaria interpres</name>
    <name type="common">Ruddy turnstone</name>
    <name type="synonym">Tringa interpres</name>
    <dbReference type="NCBI Taxonomy" id="54971"/>
    <lineage>
        <taxon>Eukaryota</taxon>
        <taxon>Metazoa</taxon>
        <taxon>Chordata</taxon>
        <taxon>Craniata</taxon>
        <taxon>Vertebrata</taxon>
        <taxon>Euteleostomi</taxon>
        <taxon>Archelosauria</taxon>
        <taxon>Archosauria</taxon>
        <taxon>Dinosauria</taxon>
        <taxon>Saurischia</taxon>
        <taxon>Theropoda</taxon>
        <taxon>Coelurosauria</taxon>
        <taxon>Aves</taxon>
        <taxon>Neognathae</taxon>
        <taxon>Neoaves</taxon>
        <taxon>Charadriiformes</taxon>
        <taxon>Scolopacidae</taxon>
        <taxon>Arenaria</taxon>
    </lineage>
</organism>
<dbReference type="PANTHER" id="PTHR10424">
    <property type="entry name" value="VIRAL ENVELOPE PROTEIN"/>
    <property type="match status" value="1"/>
</dbReference>
<dbReference type="PANTHER" id="PTHR10424:SF73">
    <property type="entry name" value="ENDOGENOUS RETROVIRUS GROUP FC1 ENV POLYPROTEIN-RELATED"/>
    <property type="match status" value="1"/>
</dbReference>
<dbReference type="Proteomes" id="UP000541811">
    <property type="component" value="Unassembled WGS sequence"/>
</dbReference>
<feature type="transmembrane region" description="Helical" evidence="2">
    <location>
        <begin position="71"/>
        <end position="93"/>
    </location>
</feature>
<gene>
    <name evidence="3" type="primary">Ervv2_0</name>
    <name evidence="3" type="ORF">AREINT_R14862</name>
</gene>
<feature type="non-terminal residue" evidence="3">
    <location>
        <position position="1"/>
    </location>
</feature>
<proteinExistence type="predicted"/>
<evidence type="ECO:0000256" key="2">
    <source>
        <dbReference type="SAM" id="Phobius"/>
    </source>
</evidence>
<dbReference type="AlphaFoldDB" id="A0A7L0H8R6"/>
<name>A0A7L0H8R6_AREIN</name>
<keyword evidence="4" id="KW-1185">Reference proteome</keyword>
<keyword evidence="2" id="KW-1133">Transmembrane helix</keyword>
<protein>
    <submittedName>
        <fullName evidence="3">ERVV2 protein</fullName>
    </submittedName>
</protein>
<reference evidence="3 4" key="1">
    <citation type="submission" date="2019-09" db="EMBL/GenBank/DDBJ databases">
        <title>Bird 10,000 Genomes (B10K) Project - Family phase.</title>
        <authorList>
            <person name="Zhang G."/>
        </authorList>
    </citation>
    <scope>NUCLEOTIDE SEQUENCE [LARGE SCALE GENOMIC DNA]</scope>
    <source>
        <strain evidence="3">B10K-DU-005-73</strain>
        <tissue evidence="3">Liver</tissue>
    </source>
</reference>
<keyword evidence="2" id="KW-0472">Membrane</keyword>
<dbReference type="Gene3D" id="1.10.287.210">
    <property type="match status" value="1"/>
</dbReference>
<keyword evidence="1" id="KW-1015">Disulfide bond</keyword>
<dbReference type="Pfam" id="PF00429">
    <property type="entry name" value="TLV_coat"/>
    <property type="match status" value="1"/>
</dbReference>